<dbReference type="InterPro" id="IPR001245">
    <property type="entry name" value="Ser-Thr/Tyr_kinase_cat_dom"/>
</dbReference>
<dbReference type="Gene3D" id="3.30.200.20">
    <property type="entry name" value="Phosphorylase Kinase, domain 1"/>
    <property type="match status" value="1"/>
</dbReference>
<dbReference type="SUPFAM" id="SSF52047">
    <property type="entry name" value="RNI-like"/>
    <property type="match status" value="1"/>
</dbReference>
<keyword evidence="17" id="KW-1185">Reference proteome</keyword>
<keyword evidence="3" id="KW-0433">Leucine-rich repeat</keyword>
<dbReference type="SUPFAM" id="SSF56112">
    <property type="entry name" value="Protein kinase-like (PK-like)"/>
    <property type="match status" value="1"/>
</dbReference>
<dbReference type="Proteomes" id="UP000827721">
    <property type="component" value="Unassembled WGS sequence"/>
</dbReference>
<name>A0ABQ8I5N9_9ROSI</name>
<dbReference type="InterPro" id="IPR011009">
    <property type="entry name" value="Kinase-like_dom_sf"/>
</dbReference>
<evidence type="ECO:0000256" key="1">
    <source>
        <dbReference type="ARBA" id="ARBA00004370"/>
    </source>
</evidence>
<evidence type="ECO:0000256" key="4">
    <source>
        <dbReference type="ARBA" id="ARBA00022679"/>
    </source>
</evidence>
<keyword evidence="10 13" id="KW-1133">Transmembrane helix</keyword>
<feature type="domain" description="Protein kinase" evidence="15">
    <location>
        <begin position="492"/>
        <end position="765"/>
    </location>
</feature>
<keyword evidence="7 12" id="KW-0547">Nucleotide-binding</keyword>
<comment type="subcellular location">
    <subcellularLocation>
        <location evidence="1">Membrane</location>
    </subcellularLocation>
</comment>
<evidence type="ECO:0000256" key="11">
    <source>
        <dbReference type="ARBA" id="ARBA00023136"/>
    </source>
</evidence>
<keyword evidence="6" id="KW-0677">Repeat</keyword>
<dbReference type="EMBL" id="JAFEMO010000004">
    <property type="protein sequence ID" value="KAH7571948.1"/>
    <property type="molecule type" value="Genomic_DNA"/>
</dbReference>
<dbReference type="Gene3D" id="3.80.10.10">
    <property type="entry name" value="Ribonuclease Inhibitor"/>
    <property type="match status" value="4"/>
</dbReference>
<protein>
    <recommendedName>
        <fullName evidence="15">Protein kinase domain-containing protein</fullName>
    </recommendedName>
</protein>
<evidence type="ECO:0000313" key="17">
    <source>
        <dbReference type="Proteomes" id="UP000827721"/>
    </source>
</evidence>
<evidence type="ECO:0000259" key="15">
    <source>
        <dbReference type="PROSITE" id="PS50011"/>
    </source>
</evidence>
<dbReference type="Gene3D" id="1.10.510.10">
    <property type="entry name" value="Transferase(Phosphotransferase) domain 1"/>
    <property type="match status" value="1"/>
</dbReference>
<proteinExistence type="predicted"/>
<dbReference type="PROSITE" id="PS50011">
    <property type="entry name" value="PROTEIN_KINASE_DOM"/>
    <property type="match status" value="1"/>
</dbReference>
<dbReference type="SMART" id="SM00369">
    <property type="entry name" value="LRR_TYP"/>
    <property type="match status" value="6"/>
</dbReference>
<evidence type="ECO:0000256" key="5">
    <source>
        <dbReference type="ARBA" id="ARBA00022692"/>
    </source>
</evidence>
<dbReference type="PROSITE" id="PS00107">
    <property type="entry name" value="PROTEIN_KINASE_ATP"/>
    <property type="match status" value="1"/>
</dbReference>
<feature type="binding site" evidence="12">
    <location>
        <position position="520"/>
    </location>
    <ligand>
        <name>ATP</name>
        <dbReference type="ChEBI" id="CHEBI:30616"/>
    </ligand>
</feature>
<dbReference type="InterPro" id="IPR003591">
    <property type="entry name" value="Leu-rich_rpt_typical-subtyp"/>
</dbReference>
<dbReference type="PANTHER" id="PTHR27008">
    <property type="entry name" value="OS04G0122200 PROTEIN"/>
    <property type="match status" value="1"/>
</dbReference>
<keyword evidence="14" id="KW-0732">Signal</keyword>
<keyword evidence="2" id="KW-0723">Serine/threonine-protein kinase</keyword>
<reference evidence="16 17" key="1">
    <citation type="submission" date="2021-02" db="EMBL/GenBank/DDBJ databases">
        <title>Plant Genome Project.</title>
        <authorList>
            <person name="Zhang R.-G."/>
        </authorList>
    </citation>
    <scope>NUCLEOTIDE SEQUENCE [LARGE SCALE GENOMIC DNA]</scope>
    <source>
        <tissue evidence="16">Leaves</tissue>
    </source>
</reference>
<evidence type="ECO:0000256" key="2">
    <source>
        <dbReference type="ARBA" id="ARBA00022527"/>
    </source>
</evidence>
<keyword evidence="11 13" id="KW-0472">Membrane</keyword>
<evidence type="ECO:0000256" key="13">
    <source>
        <dbReference type="SAM" id="Phobius"/>
    </source>
</evidence>
<evidence type="ECO:0000256" key="3">
    <source>
        <dbReference type="ARBA" id="ARBA00022614"/>
    </source>
</evidence>
<feature type="signal peptide" evidence="14">
    <location>
        <begin position="1"/>
        <end position="22"/>
    </location>
</feature>
<dbReference type="InterPro" id="IPR051809">
    <property type="entry name" value="Plant_receptor-like_S/T_kinase"/>
</dbReference>
<organism evidence="16 17">
    <name type="scientific">Xanthoceras sorbifolium</name>
    <dbReference type="NCBI Taxonomy" id="99658"/>
    <lineage>
        <taxon>Eukaryota</taxon>
        <taxon>Viridiplantae</taxon>
        <taxon>Streptophyta</taxon>
        <taxon>Embryophyta</taxon>
        <taxon>Tracheophyta</taxon>
        <taxon>Spermatophyta</taxon>
        <taxon>Magnoliopsida</taxon>
        <taxon>eudicotyledons</taxon>
        <taxon>Gunneridae</taxon>
        <taxon>Pentapetalae</taxon>
        <taxon>rosids</taxon>
        <taxon>malvids</taxon>
        <taxon>Sapindales</taxon>
        <taxon>Sapindaceae</taxon>
        <taxon>Xanthoceroideae</taxon>
        <taxon>Xanthoceras</taxon>
    </lineage>
</organism>
<comment type="caution">
    <text evidence="16">The sequence shown here is derived from an EMBL/GenBank/DDBJ whole genome shotgun (WGS) entry which is preliminary data.</text>
</comment>
<dbReference type="InterPro" id="IPR000719">
    <property type="entry name" value="Prot_kinase_dom"/>
</dbReference>
<dbReference type="InterPro" id="IPR032675">
    <property type="entry name" value="LRR_dom_sf"/>
</dbReference>
<keyword evidence="9 12" id="KW-0067">ATP-binding</keyword>
<feature type="chain" id="PRO_5046654032" description="Protein kinase domain-containing protein" evidence="14">
    <location>
        <begin position="23"/>
        <end position="776"/>
    </location>
</feature>
<dbReference type="InterPro" id="IPR001611">
    <property type="entry name" value="Leu-rich_rpt"/>
</dbReference>
<evidence type="ECO:0000256" key="10">
    <source>
        <dbReference type="ARBA" id="ARBA00022989"/>
    </source>
</evidence>
<dbReference type="Pfam" id="PF07714">
    <property type="entry name" value="PK_Tyr_Ser-Thr"/>
    <property type="match status" value="1"/>
</dbReference>
<evidence type="ECO:0000256" key="12">
    <source>
        <dbReference type="PROSITE-ProRule" id="PRU10141"/>
    </source>
</evidence>
<gene>
    <name evidence="16" type="ORF">JRO89_XS04G0172300</name>
</gene>
<evidence type="ECO:0000256" key="7">
    <source>
        <dbReference type="ARBA" id="ARBA00022741"/>
    </source>
</evidence>
<dbReference type="PANTHER" id="PTHR27008:SF585">
    <property type="entry name" value="PROTEIN KINASE DOMAIN-CONTAINING PROTEIN"/>
    <property type="match status" value="1"/>
</dbReference>
<dbReference type="Pfam" id="PF13855">
    <property type="entry name" value="LRR_8"/>
    <property type="match status" value="1"/>
</dbReference>
<dbReference type="PROSITE" id="PS00108">
    <property type="entry name" value="PROTEIN_KINASE_ST"/>
    <property type="match status" value="1"/>
</dbReference>
<keyword evidence="8" id="KW-0418">Kinase</keyword>
<evidence type="ECO:0000256" key="8">
    <source>
        <dbReference type="ARBA" id="ARBA00022777"/>
    </source>
</evidence>
<dbReference type="SMART" id="SM00220">
    <property type="entry name" value="S_TKc"/>
    <property type="match status" value="1"/>
</dbReference>
<evidence type="ECO:0000256" key="9">
    <source>
        <dbReference type="ARBA" id="ARBA00022840"/>
    </source>
</evidence>
<keyword evidence="5 13" id="KW-0812">Transmembrane</keyword>
<sequence>MTLSTFWQTTGLLLPLFATGLGLHCDSQNNRVIVLNLTSMSLTGTIPPHIGNLSFLVQLRLRNNSFQGSIPVDLVHLHRLEILHLGYNSFQGEIPSWLGSLPKLQILYLFRNNFTGTIPPSLGNITTLKNLELWNNNLQGNIPEEIGNLNNLETFNLYGNQQISGTIPPTIFNISSLDTIDFALNRLSGNLPDDMCQYLRVLKRLILHHNQLEGSIPSSLGQCKELLRISLDGNKFTGIIPRNIGNLSLLQELYLDTNDLKGELPEELGSLHALERLRAGKSRITGSIPPEIGNLHNLKVLSLHNNSLTSLIPSTIFNISKLESIGLYMNRLSGPLPSTIGLGLPNLKELLLWDNELNGIIPGSISNASELTILELALNLFSGPIPTALGPFTNFSAESFMGNSELCGASRLQVPQCKTHALQELKKKKASVMKPIYILPTIASMILVLAFTYFLLRSRKRKSKSLEEEDVLTLATWRRISYQELQNATNGYEESNLLGTGGFGSVYRGKFLDGMIIAVKVFNLQVDRASKSFDDECEVMSKIRHRNLVKIISSCSNIDFKALVLEYMPNGSLETWLYSHNYCLDTLQRLNIMIDVASALEYLHHDYATPIVHCDLKPSNVLLDKDMVAHIGDFGIAKLLGEGDSMRQTNTLATIGYMAPEYGSEGIVSVTGDVYSFGILMMETFTRKKPTDNMFEGGMSLKWWVKEALPDSVTEIADANLLGEENLSAKVDCISSTLQLAVSCSEELSERRMDITNVLGKLQKIRKEFEKSVVLP</sequence>
<keyword evidence="4" id="KW-0808">Transferase</keyword>
<evidence type="ECO:0000256" key="14">
    <source>
        <dbReference type="SAM" id="SignalP"/>
    </source>
</evidence>
<dbReference type="Pfam" id="PF00560">
    <property type="entry name" value="LRR_1"/>
    <property type="match status" value="5"/>
</dbReference>
<dbReference type="InterPro" id="IPR017441">
    <property type="entry name" value="Protein_kinase_ATP_BS"/>
</dbReference>
<evidence type="ECO:0000256" key="6">
    <source>
        <dbReference type="ARBA" id="ARBA00022737"/>
    </source>
</evidence>
<evidence type="ECO:0000313" key="16">
    <source>
        <dbReference type="EMBL" id="KAH7571948.1"/>
    </source>
</evidence>
<feature type="transmembrane region" description="Helical" evidence="13">
    <location>
        <begin position="436"/>
        <end position="456"/>
    </location>
</feature>
<accession>A0ABQ8I5N9</accession>
<dbReference type="InterPro" id="IPR008271">
    <property type="entry name" value="Ser/Thr_kinase_AS"/>
</dbReference>
<dbReference type="PROSITE" id="PS51450">
    <property type="entry name" value="LRR"/>
    <property type="match status" value="1"/>
</dbReference>